<evidence type="ECO:0000256" key="1">
    <source>
        <dbReference type="SAM" id="MobiDB-lite"/>
    </source>
</evidence>
<keyword evidence="3" id="KW-1185">Reference proteome</keyword>
<accession>A0A9W9NCJ6</accession>
<feature type="compositionally biased region" description="Basic and acidic residues" evidence="1">
    <location>
        <begin position="61"/>
        <end position="85"/>
    </location>
</feature>
<name>A0A9W9NCJ6_9EURO</name>
<evidence type="ECO:0000313" key="2">
    <source>
        <dbReference type="EMBL" id="KAJ5217365.1"/>
    </source>
</evidence>
<dbReference type="EMBL" id="JAPQKS010000008">
    <property type="protein sequence ID" value="KAJ5217365.1"/>
    <property type="molecule type" value="Genomic_DNA"/>
</dbReference>
<reference evidence="2" key="2">
    <citation type="journal article" date="2023" name="IMA Fungus">
        <title>Comparative genomic study of the Penicillium genus elucidates a diverse pangenome and 15 lateral gene transfer events.</title>
        <authorList>
            <person name="Petersen C."/>
            <person name="Sorensen T."/>
            <person name="Nielsen M.R."/>
            <person name="Sondergaard T.E."/>
            <person name="Sorensen J.L."/>
            <person name="Fitzpatrick D.A."/>
            <person name="Frisvad J.C."/>
            <person name="Nielsen K.L."/>
        </authorList>
    </citation>
    <scope>NUCLEOTIDE SEQUENCE</scope>
    <source>
        <strain evidence="2">IBT 19713</strain>
    </source>
</reference>
<organism evidence="2 3">
    <name type="scientific">Penicillium chermesinum</name>
    <dbReference type="NCBI Taxonomy" id="63820"/>
    <lineage>
        <taxon>Eukaryota</taxon>
        <taxon>Fungi</taxon>
        <taxon>Dikarya</taxon>
        <taxon>Ascomycota</taxon>
        <taxon>Pezizomycotina</taxon>
        <taxon>Eurotiomycetes</taxon>
        <taxon>Eurotiomycetidae</taxon>
        <taxon>Eurotiales</taxon>
        <taxon>Aspergillaceae</taxon>
        <taxon>Penicillium</taxon>
    </lineage>
</organism>
<dbReference type="Proteomes" id="UP001150941">
    <property type="component" value="Unassembled WGS sequence"/>
</dbReference>
<gene>
    <name evidence="2" type="ORF">N7468_010373</name>
</gene>
<comment type="caution">
    <text evidence="2">The sequence shown here is derived from an EMBL/GenBank/DDBJ whole genome shotgun (WGS) entry which is preliminary data.</text>
</comment>
<feature type="region of interest" description="Disordered" evidence="1">
    <location>
        <begin position="1"/>
        <end position="85"/>
    </location>
</feature>
<dbReference type="GeneID" id="83206972"/>
<sequence length="85" mass="8912">MPVPTVDHYDQEASHGTDRTQSNGSVSLGSIANSNGERNIGTGSGGAISAPGSSAAQSEPLSREEADRLYEERMEEEYAKREGGA</sequence>
<evidence type="ECO:0000313" key="3">
    <source>
        <dbReference type="Proteomes" id="UP001150941"/>
    </source>
</evidence>
<dbReference type="AlphaFoldDB" id="A0A9W9NCJ6"/>
<proteinExistence type="predicted"/>
<feature type="compositionally biased region" description="Basic and acidic residues" evidence="1">
    <location>
        <begin position="7"/>
        <end position="18"/>
    </location>
</feature>
<dbReference type="RefSeq" id="XP_058326236.1">
    <property type="nucleotide sequence ID" value="XM_058479668.1"/>
</dbReference>
<feature type="compositionally biased region" description="Polar residues" evidence="1">
    <location>
        <begin position="19"/>
        <end position="37"/>
    </location>
</feature>
<protein>
    <submittedName>
        <fullName evidence="2">Uncharacterized protein</fullName>
    </submittedName>
</protein>
<feature type="compositionally biased region" description="Low complexity" evidence="1">
    <location>
        <begin position="47"/>
        <end position="58"/>
    </location>
</feature>
<reference evidence="2" key="1">
    <citation type="submission" date="2022-11" db="EMBL/GenBank/DDBJ databases">
        <authorList>
            <person name="Petersen C."/>
        </authorList>
    </citation>
    <scope>NUCLEOTIDE SEQUENCE</scope>
    <source>
        <strain evidence="2">IBT 19713</strain>
    </source>
</reference>